<proteinExistence type="predicted"/>
<keyword evidence="2" id="KW-1185">Reference proteome</keyword>
<organism evidence="1 2">
    <name type="scientific">Adonisia turfae CCMR0081</name>
    <dbReference type="NCBI Taxonomy" id="2292702"/>
    <lineage>
        <taxon>Bacteria</taxon>
        <taxon>Bacillati</taxon>
        <taxon>Cyanobacteriota</taxon>
        <taxon>Adonisia</taxon>
        <taxon>Adonisia turfae</taxon>
    </lineage>
</organism>
<dbReference type="RefSeq" id="WP_163701137.1">
    <property type="nucleotide sequence ID" value="NZ_QXHD01000004.1"/>
</dbReference>
<dbReference type="EMBL" id="QXHD01000004">
    <property type="protein sequence ID" value="NEZ58519.1"/>
    <property type="molecule type" value="Genomic_DNA"/>
</dbReference>
<comment type="caution">
    <text evidence="1">The sequence shown here is derived from an EMBL/GenBank/DDBJ whole genome shotgun (WGS) entry which is preliminary data.</text>
</comment>
<dbReference type="Proteomes" id="UP000481033">
    <property type="component" value="Unassembled WGS sequence"/>
</dbReference>
<reference evidence="1 2" key="1">
    <citation type="journal article" date="2020" name="Microb. Ecol.">
        <title>Ecogenomics of the Marine Benthic Filamentous Cyanobacterium Adonisia.</title>
        <authorList>
            <person name="Walter J.M."/>
            <person name="Coutinho F.H."/>
            <person name="Leomil L."/>
            <person name="Hargreaves P.I."/>
            <person name="Campeao M.E."/>
            <person name="Vieira V.V."/>
            <person name="Silva B.S."/>
            <person name="Fistarol G.O."/>
            <person name="Salomon P.S."/>
            <person name="Sawabe T."/>
            <person name="Mino S."/>
            <person name="Hosokawa M."/>
            <person name="Miyashita H."/>
            <person name="Maruyama F."/>
            <person name="van Verk M.C."/>
            <person name="Dutilh B.E."/>
            <person name="Thompson C.C."/>
            <person name="Thompson F.L."/>
        </authorList>
    </citation>
    <scope>NUCLEOTIDE SEQUENCE [LARGE SCALE GENOMIC DNA]</scope>
    <source>
        <strain evidence="1 2">CCMR0081</strain>
    </source>
</reference>
<protein>
    <submittedName>
        <fullName evidence="1">Uncharacterized protein</fullName>
    </submittedName>
</protein>
<accession>A0A6M0RQV7</accession>
<name>A0A6M0RQV7_9CYAN</name>
<gene>
    <name evidence="1" type="ORF">DXZ20_23310</name>
</gene>
<evidence type="ECO:0000313" key="1">
    <source>
        <dbReference type="EMBL" id="NEZ58519.1"/>
    </source>
</evidence>
<evidence type="ECO:0000313" key="2">
    <source>
        <dbReference type="Proteomes" id="UP000481033"/>
    </source>
</evidence>
<dbReference type="AlphaFoldDB" id="A0A6M0RQV7"/>
<sequence>MLEALSLTAATALAKIVLDKFFDGAGQKLEETATKLGGTVVEKANEKILQLGNLVWQRCFKGKGIDQRLEAAAKGSEADIKVLKDYIDQEIEASDDFSREVEQIAGDLHQVVFNMNDMNADSVQQNFGGNNNQVNVNAPNTTVNNASDGATVKNYQFGDGANITFNEIPD</sequence>